<evidence type="ECO:0000313" key="1">
    <source>
        <dbReference type="EMBL" id="TYB30828.1"/>
    </source>
</evidence>
<gene>
    <name evidence="1" type="ORF">FXF47_07260</name>
</gene>
<name>A0A5D0MHT2_9BACT</name>
<proteinExistence type="predicted"/>
<accession>A0A5D0MHT2</accession>
<dbReference type="AlphaFoldDB" id="A0A5D0MHT2"/>
<comment type="caution">
    <text evidence="1">The sequence shown here is derived from an EMBL/GenBank/DDBJ whole genome shotgun (WGS) entry which is preliminary data.</text>
</comment>
<keyword evidence="2" id="KW-1185">Reference proteome</keyword>
<organism evidence="1 2">
    <name type="scientific">Candidatus Mcinerneyibacterium aminivorans</name>
    <dbReference type="NCBI Taxonomy" id="2703815"/>
    <lineage>
        <taxon>Bacteria</taxon>
        <taxon>Candidatus Macinerneyibacteriota</taxon>
        <taxon>Candidatus Mcinerneyibacteria</taxon>
        <taxon>Candidatus Mcinerneyibacteriales</taxon>
        <taxon>Candidatus Mcinerneyibacteriaceae</taxon>
        <taxon>Candidatus Mcinerneyibacterium</taxon>
    </lineage>
</organism>
<dbReference type="EMBL" id="VSIX01000069">
    <property type="protein sequence ID" value="TYB30828.1"/>
    <property type="molecule type" value="Genomic_DNA"/>
</dbReference>
<reference evidence="1" key="1">
    <citation type="submission" date="2019-08" db="EMBL/GenBank/DDBJ databases">
        <title>Genomic characterization of a novel candidate phylum (ARYD3) from a high temperature, high salinity tertiary oil reservoir in north central Oklahoma, USA.</title>
        <authorList>
            <person name="Youssef N.H."/>
            <person name="Yadav A."/>
            <person name="Elshahed M.S."/>
        </authorList>
    </citation>
    <scope>NUCLEOTIDE SEQUENCE [LARGE SCALE GENOMIC DNA]</scope>
    <source>
        <strain evidence="1">ARYD3</strain>
    </source>
</reference>
<dbReference type="Proteomes" id="UP000324143">
    <property type="component" value="Unassembled WGS sequence"/>
</dbReference>
<protein>
    <submittedName>
        <fullName evidence="1">Uncharacterized protein</fullName>
    </submittedName>
</protein>
<sequence>MKYYFKILIISVLIFTFNSLFALKLEKTIRKKGVHTNYTINYKNSSNYPKLYMGLKDQIKNGPFFGKDDISAVINVNFDEDNLYLEIRKRDNEQIEIGDNFNGDYNHLFFRVNANDKYYIKWGIRDNSIFLKSNFNPEPVIDYSEEENQLYYQIKIPWNKVQYFCNIPLKMNYEIYDYDENSKKKVVLSDNYVNLYFNQIEKEYLHLHNPLYIGPKNQNVRIDFELFLKEAISNNQEFKIVLNNKKKSEKFNLDGGVNNISLVIDENELMYKNSLTVEYGNLKDEIEFYYFSDPNNVLNEIGVLKKHLADKIEKSKIIFESYIDDKKYQFYSINKNFDIKKLNILFVSGTDEIIKFYKHNNIDVPNLLIYNLPPKINYMEYMDFIKYIKDKIKKEFKVNLIFWNIEKYRMFPYFLRYPVENRFNIYFFSEYDIYIQKDPKLQRNLQNYEITFLYNKFNRKYLYSSGFVNYKHLGYLDQIDLLNELEYETVHTYFDFISNNVKYNKVEDMEINQLQNYNARYFTCSIEKKQDILYLYSTNIKLFSYPIKDEKAIYINDKKYNIFNNTLNYFYYNSEENLWNVFTKQTLVHPSIKSFFDGRISVLKGDERTKKVWKELFDRPLGEKNTDRIIYFGDYLPEKLANSFNIKIRDNGFYTDTGRFLNYDNSFITLFRENNRYLLWFNYKTERYFEYPFNYILISKKGKFVEGGGVIKR</sequence>
<evidence type="ECO:0000313" key="2">
    <source>
        <dbReference type="Proteomes" id="UP000324143"/>
    </source>
</evidence>
<dbReference type="SUPFAM" id="SSF49344">
    <property type="entry name" value="CBD9-like"/>
    <property type="match status" value="1"/>
</dbReference>